<evidence type="ECO:0000313" key="11">
    <source>
        <dbReference type="EMBL" id="OAF68883.1"/>
    </source>
</evidence>
<dbReference type="PANTHER" id="PTHR12692:SF0">
    <property type="entry name" value="GH11935P"/>
    <property type="match status" value="1"/>
</dbReference>
<evidence type="ECO:0000256" key="2">
    <source>
        <dbReference type="ARBA" id="ARBA00004477"/>
    </source>
</evidence>
<evidence type="ECO:0000313" key="12">
    <source>
        <dbReference type="Proteomes" id="UP000078046"/>
    </source>
</evidence>
<protein>
    <submittedName>
        <fullName evidence="11">MagT1</fullName>
    </submittedName>
</protein>
<dbReference type="InterPro" id="IPR021149">
    <property type="entry name" value="OligosaccharylTrfase_OST3/OST6"/>
</dbReference>
<dbReference type="Proteomes" id="UP000078046">
    <property type="component" value="Unassembled WGS sequence"/>
</dbReference>
<evidence type="ECO:0000256" key="1">
    <source>
        <dbReference type="ARBA" id="ARBA00002791"/>
    </source>
</evidence>
<dbReference type="PANTHER" id="PTHR12692">
    <property type="entry name" value="DOLICHYL-DIPHOSPHOOLIGOSACCHARIDE--PROTEIN GLYCOSYLTRANSFERASE-RELATED"/>
    <property type="match status" value="1"/>
</dbReference>
<dbReference type="GO" id="GO:0008250">
    <property type="term" value="C:oligosaccharyltransferase complex"/>
    <property type="evidence" value="ECO:0007669"/>
    <property type="project" value="TreeGrafter"/>
</dbReference>
<keyword evidence="7 9" id="KW-1133">Transmembrane helix</keyword>
<comment type="caution">
    <text evidence="11">The sequence shown here is derived from an EMBL/GenBank/DDBJ whole genome shotgun (WGS) entry which is preliminary data.</text>
</comment>
<keyword evidence="5 10" id="KW-0732">Signal</keyword>
<reference evidence="11 12" key="1">
    <citation type="submission" date="2016-04" db="EMBL/GenBank/DDBJ databases">
        <title>The genome of Intoshia linei affirms orthonectids as highly simplified spiralians.</title>
        <authorList>
            <person name="Mikhailov K.V."/>
            <person name="Slusarev G.S."/>
            <person name="Nikitin M.A."/>
            <person name="Logacheva M.D."/>
            <person name="Penin A."/>
            <person name="Aleoshin V."/>
            <person name="Panchin Y.V."/>
        </authorList>
    </citation>
    <scope>NUCLEOTIDE SEQUENCE [LARGE SCALE GENOMIC DNA]</scope>
    <source>
        <strain evidence="11">Intl2013</strain>
        <tissue evidence="11">Whole animal</tissue>
    </source>
</reference>
<dbReference type="EMBL" id="LWCA01000373">
    <property type="protein sequence ID" value="OAF68883.1"/>
    <property type="molecule type" value="Genomic_DNA"/>
</dbReference>
<comment type="subcellular location">
    <subcellularLocation>
        <location evidence="2">Endoplasmic reticulum membrane</location>
        <topology evidence="2">Multi-pass membrane protein</topology>
    </subcellularLocation>
</comment>
<feature type="transmembrane region" description="Helical" evidence="9">
    <location>
        <begin position="170"/>
        <end position="190"/>
    </location>
</feature>
<feature type="transmembrane region" description="Helical" evidence="9">
    <location>
        <begin position="202"/>
        <end position="224"/>
    </location>
</feature>
<comment type="function">
    <text evidence="1">Subunit of the oligosaccharyl transferase (OST) complex that catalyzes the initial transfer of a defined glycan (Glc(3)Man(9)GlcNAc(2) in eukaryotes) from the lipid carrier dolichol-pyrophosphate to an asparagine residue within an Asn-X-Ser/Thr consensus motif in nascent polypeptide chains, the first step in protein N-glycosylation. N-glycosylation occurs cotranslationally and the complex associates with the Sec61 complex at the channel-forming translocon complex that mediates protein translocation across the endoplasmic reticulum (ER). All subunits are required for a maximal enzyme activity.</text>
</comment>
<organism evidence="11 12">
    <name type="scientific">Intoshia linei</name>
    <dbReference type="NCBI Taxonomy" id="1819745"/>
    <lineage>
        <taxon>Eukaryota</taxon>
        <taxon>Metazoa</taxon>
        <taxon>Spiralia</taxon>
        <taxon>Lophotrochozoa</taxon>
        <taxon>Mesozoa</taxon>
        <taxon>Orthonectida</taxon>
        <taxon>Rhopaluridae</taxon>
        <taxon>Intoshia</taxon>
    </lineage>
</organism>
<feature type="signal peptide" evidence="10">
    <location>
        <begin position="1"/>
        <end position="17"/>
    </location>
</feature>
<feature type="chain" id="PRO_5008056858" evidence="10">
    <location>
        <begin position="18"/>
        <end position="260"/>
    </location>
</feature>
<comment type="similarity">
    <text evidence="3">Belongs to the OST3/OST6 family.</text>
</comment>
<evidence type="ECO:0000256" key="3">
    <source>
        <dbReference type="ARBA" id="ARBA00009561"/>
    </source>
</evidence>
<evidence type="ECO:0000256" key="9">
    <source>
        <dbReference type="SAM" id="Phobius"/>
    </source>
</evidence>
<evidence type="ECO:0000256" key="5">
    <source>
        <dbReference type="ARBA" id="ARBA00022729"/>
    </source>
</evidence>
<dbReference type="Pfam" id="PF04756">
    <property type="entry name" value="OST3_OST6"/>
    <property type="match status" value="1"/>
</dbReference>
<name>A0A177B5G9_9BILA</name>
<keyword evidence="6" id="KW-0256">Endoplasmic reticulum</keyword>
<accession>A0A177B5G9</accession>
<gene>
    <name evidence="11" type="ORF">A3Q56_03412</name>
</gene>
<evidence type="ECO:0000256" key="10">
    <source>
        <dbReference type="SAM" id="SignalP"/>
    </source>
</evidence>
<evidence type="ECO:0000256" key="4">
    <source>
        <dbReference type="ARBA" id="ARBA00022692"/>
    </source>
</evidence>
<dbReference type="OrthoDB" id="67566at2759"/>
<dbReference type="AlphaFoldDB" id="A0A177B5G9"/>
<keyword evidence="4 9" id="KW-0812">Transmembrane</keyword>
<dbReference type="Gene3D" id="3.40.30.10">
    <property type="entry name" value="Glutaredoxin"/>
    <property type="match status" value="1"/>
</dbReference>
<dbReference type="GO" id="GO:0018279">
    <property type="term" value="P:protein N-linked glycosylation via asparagine"/>
    <property type="evidence" value="ECO:0007669"/>
    <property type="project" value="TreeGrafter"/>
</dbReference>
<keyword evidence="12" id="KW-1185">Reference proteome</keyword>
<evidence type="ECO:0000256" key="8">
    <source>
        <dbReference type="ARBA" id="ARBA00023136"/>
    </source>
</evidence>
<keyword evidence="8 9" id="KW-0472">Membrane</keyword>
<evidence type="ECO:0000256" key="6">
    <source>
        <dbReference type="ARBA" id="ARBA00022824"/>
    </source>
</evidence>
<sequence length="260" mass="29447">MIAHLCFFVFAVTRVHSSLLDKKYGDMVRWSLNHGVISFDDTNFSFYVREKPINYSIIILLNAVERDCDICRRLNDEFIRLQTSAKGFGGENKSLFFGVLDVDNNAQKSFMDVNVDTAPVVIHISPDTGSKISDIDYVDFNTLGGYSAEHLAKWIYSRTGIKISIKKSPLFIITICTSGLLGLIVVFYLMRLIGYSFLFDKTIWAYGCCMFSLLMISGVMWNIIRKPPLLHNSENGLVFVHNSSNYQFLVESIVVATLCL</sequence>
<evidence type="ECO:0000256" key="7">
    <source>
        <dbReference type="ARBA" id="ARBA00022989"/>
    </source>
</evidence>
<proteinExistence type="inferred from homology"/>